<dbReference type="InterPro" id="IPR050074">
    <property type="entry name" value="DHO_dehydrogenase"/>
</dbReference>
<dbReference type="InterPro" id="IPR012135">
    <property type="entry name" value="Dihydroorotate_DH_1_2"/>
</dbReference>
<feature type="binding site" evidence="11">
    <location>
        <position position="90"/>
    </location>
    <ligand>
        <name>FMN</name>
        <dbReference type="ChEBI" id="CHEBI:58210"/>
    </ligand>
</feature>
<dbReference type="CDD" id="cd04738">
    <property type="entry name" value="DHOD_2_like"/>
    <property type="match status" value="1"/>
</dbReference>
<dbReference type="PIRSF" id="PIRSF000164">
    <property type="entry name" value="DHO_oxidase"/>
    <property type="match status" value="1"/>
</dbReference>
<dbReference type="PROSITE" id="PS00912">
    <property type="entry name" value="DHODEHASE_2"/>
    <property type="match status" value="1"/>
</dbReference>
<dbReference type="Pfam" id="PF01180">
    <property type="entry name" value="DHO_dh"/>
    <property type="match status" value="1"/>
</dbReference>
<dbReference type="PANTHER" id="PTHR48109">
    <property type="entry name" value="DIHYDROOROTATE DEHYDROGENASE (QUINONE), MITOCHONDRIAL-RELATED"/>
    <property type="match status" value="1"/>
</dbReference>
<feature type="binding site" evidence="11">
    <location>
        <begin position="319"/>
        <end position="320"/>
    </location>
    <ligand>
        <name>FMN</name>
        <dbReference type="ChEBI" id="CHEBI:58210"/>
    </ligand>
</feature>
<organism evidence="13 14">
    <name type="scientific">Brumimicrobium salinarum</name>
    <dbReference type="NCBI Taxonomy" id="2058658"/>
    <lineage>
        <taxon>Bacteria</taxon>
        <taxon>Pseudomonadati</taxon>
        <taxon>Bacteroidota</taxon>
        <taxon>Flavobacteriia</taxon>
        <taxon>Flavobacteriales</taxon>
        <taxon>Crocinitomicaceae</taxon>
        <taxon>Brumimicrobium</taxon>
    </lineage>
</organism>
<gene>
    <name evidence="11" type="primary">pyrD</name>
    <name evidence="13" type="ORF">CW751_08700</name>
</gene>
<keyword evidence="5 11" id="KW-0285">Flavoprotein</keyword>
<evidence type="ECO:0000256" key="6">
    <source>
        <dbReference type="ARBA" id="ARBA00022643"/>
    </source>
</evidence>
<keyword evidence="9 11" id="KW-0472">Membrane</keyword>
<evidence type="ECO:0000256" key="3">
    <source>
        <dbReference type="ARBA" id="ARBA00005161"/>
    </source>
</evidence>
<feature type="binding site" evidence="11">
    <location>
        <position position="245"/>
    </location>
    <ligand>
        <name>FMN</name>
        <dbReference type="ChEBI" id="CHEBI:58210"/>
    </ligand>
</feature>
<dbReference type="GO" id="GO:0106430">
    <property type="term" value="F:dihydroorotate dehydrogenase (quinone) activity"/>
    <property type="evidence" value="ECO:0007669"/>
    <property type="project" value="UniProtKB-EC"/>
</dbReference>
<keyword evidence="6 11" id="KW-0288">FMN</keyword>
<dbReference type="GO" id="GO:0044205">
    <property type="term" value="P:'de novo' UMP biosynthetic process"/>
    <property type="evidence" value="ECO:0007669"/>
    <property type="project" value="UniProtKB-UniRule"/>
</dbReference>
<protein>
    <recommendedName>
        <fullName evidence="11">Dihydroorotate dehydrogenase (quinone)</fullName>
        <ecNumber evidence="11">1.3.5.2</ecNumber>
    </recommendedName>
    <alternativeName>
        <fullName evidence="11">DHOdehase</fullName>
        <shortName evidence="11">DHOD</shortName>
        <shortName evidence="11">DHODase</shortName>
    </alternativeName>
    <alternativeName>
        <fullName evidence="11">Dihydroorotate oxidase</fullName>
    </alternativeName>
</protein>
<evidence type="ECO:0000256" key="7">
    <source>
        <dbReference type="ARBA" id="ARBA00022975"/>
    </source>
</evidence>
<comment type="function">
    <text evidence="1 11">Catalyzes the conversion of dihydroorotate to orotate with quinone as electron acceptor.</text>
</comment>
<dbReference type="NCBIfam" id="NF003652">
    <property type="entry name" value="PRK05286.2-5"/>
    <property type="match status" value="1"/>
</dbReference>
<dbReference type="InterPro" id="IPR001295">
    <property type="entry name" value="Dihydroorotate_DH_CS"/>
</dbReference>
<evidence type="ECO:0000256" key="8">
    <source>
        <dbReference type="ARBA" id="ARBA00023002"/>
    </source>
</evidence>
<evidence type="ECO:0000256" key="4">
    <source>
        <dbReference type="ARBA" id="ARBA00005359"/>
    </source>
</evidence>
<feature type="domain" description="Dihydroorotate dehydrogenase catalytic" evidence="12">
    <location>
        <begin position="49"/>
        <end position="338"/>
    </location>
</feature>
<dbReference type="OrthoDB" id="9802377at2"/>
<comment type="subcellular location">
    <subcellularLocation>
        <location evidence="11">Cell membrane</location>
        <topology evidence="11">Peripheral membrane protein</topology>
    </subcellularLocation>
    <subcellularLocation>
        <location evidence="2">Membrane</location>
    </subcellularLocation>
</comment>
<comment type="cofactor">
    <cofactor evidence="11">
        <name>FMN</name>
        <dbReference type="ChEBI" id="CHEBI:58210"/>
    </cofactor>
    <text evidence="11">Binds 1 FMN per subunit.</text>
</comment>
<feature type="binding site" evidence="11">
    <location>
        <begin position="115"/>
        <end position="119"/>
    </location>
    <ligand>
        <name>substrate</name>
    </ligand>
</feature>
<dbReference type="HAMAP" id="MF_00225">
    <property type="entry name" value="DHO_dh_type2"/>
    <property type="match status" value="1"/>
</dbReference>
<evidence type="ECO:0000256" key="10">
    <source>
        <dbReference type="ARBA" id="ARBA00048639"/>
    </source>
</evidence>
<keyword evidence="8 11" id="KW-0560">Oxidoreductase</keyword>
<dbReference type="Gene3D" id="3.20.20.70">
    <property type="entry name" value="Aldolase class I"/>
    <property type="match status" value="1"/>
</dbReference>
<accession>A0A2I0R2P6</accession>
<feature type="binding site" evidence="11">
    <location>
        <position position="217"/>
    </location>
    <ligand>
        <name>FMN</name>
        <dbReference type="ChEBI" id="CHEBI:58210"/>
    </ligand>
</feature>
<comment type="pathway">
    <text evidence="3 11">Pyrimidine metabolism; UMP biosynthesis via de novo pathway; orotate from (S)-dihydroorotate (quinone route): step 1/1.</text>
</comment>
<comment type="similarity">
    <text evidence="4 11">Belongs to the dihydroorotate dehydrogenase family. Type 2 subfamily.</text>
</comment>
<keyword evidence="7 11" id="KW-0665">Pyrimidine biosynthesis</keyword>
<name>A0A2I0R2P6_9FLAO</name>
<feature type="binding site" evidence="11">
    <location>
        <begin position="246"/>
        <end position="247"/>
    </location>
    <ligand>
        <name>substrate</name>
    </ligand>
</feature>
<comment type="catalytic activity">
    <reaction evidence="10 11">
        <text>(S)-dihydroorotate + a quinone = orotate + a quinol</text>
        <dbReference type="Rhea" id="RHEA:30187"/>
        <dbReference type="ChEBI" id="CHEBI:24646"/>
        <dbReference type="ChEBI" id="CHEBI:30839"/>
        <dbReference type="ChEBI" id="CHEBI:30864"/>
        <dbReference type="ChEBI" id="CHEBI:132124"/>
        <dbReference type="EC" id="1.3.5.2"/>
    </reaction>
</comment>
<feature type="binding site" evidence="11">
    <location>
        <position position="176"/>
    </location>
    <ligand>
        <name>substrate</name>
    </ligand>
</feature>
<dbReference type="RefSeq" id="WP_101334618.1">
    <property type="nucleotide sequence ID" value="NZ_PJNI01000008.1"/>
</dbReference>
<dbReference type="NCBIfam" id="NF003645">
    <property type="entry name" value="PRK05286.1-2"/>
    <property type="match status" value="1"/>
</dbReference>
<dbReference type="EC" id="1.3.5.2" evidence="11"/>
<feature type="binding site" evidence="11">
    <location>
        <position position="70"/>
    </location>
    <ligand>
        <name>substrate</name>
    </ligand>
</feature>
<sequence length="340" mass="38126">MYALLKRFFFLFDPEKIHHFTFKLIKFTLAIPGMKKIWRKNYVLEDEKLERKLFGLKFKNPVGLAAGFDKNGLLFNELAYCGFGFIEVGTVTPIPQEGNPKKRLFRLTEDEAIINRMGFNNDGLPALIKQLKKRKTELLIGGNIGKNKITPNEKAVDDYIACFEALHPYVDYFVVNVSSPNTPNLRALQDKEPLKNLLNTLKEANNKKSNSRPILLKIAPDLTNEQLDDIVEIFKETKIDGLIATNTTIDRSNLKTKNVESIGAGGVSGKPLKTRSTEVIRYLYKQSGGSIPIIGVGGIHSAEDAIEKIRAGASLLQIYTGFIYEGPKLVKEINEAILKL</sequence>
<feature type="binding site" evidence="11">
    <location>
        <position position="143"/>
    </location>
    <ligand>
        <name>FMN</name>
        <dbReference type="ChEBI" id="CHEBI:58210"/>
    </ligand>
</feature>
<keyword evidence="14" id="KW-1185">Reference proteome</keyword>
<dbReference type="SUPFAM" id="SSF51395">
    <property type="entry name" value="FMN-linked oxidoreductases"/>
    <property type="match status" value="1"/>
</dbReference>
<feature type="binding site" evidence="11">
    <location>
        <position position="176"/>
    </location>
    <ligand>
        <name>FMN</name>
        <dbReference type="ChEBI" id="CHEBI:58210"/>
    </ligand>
</feature>
<dbReference type="GO" id="GO:0006207">
    <property type="term" value="P:'de novo' pyrimidine nucleobase biosynthetic process"/>
    <property type="evidence" value="ECO:0007669"/>
    <property type="project" value="UniProtKB-UniRule"/>
</dbReference>
<evidence type="ECO:0000313" key="14">
    <source>
        <dbReference type="Proteomes" id="UP000236654"/>
    </source>
</evidence>
<evidence type="ECO:0000313" key="13">
    <source>
        <dbReference type="EMBL" id="PKR80836.1"/>
    </source>
</evidence>
<evidence type="ECO:0000259" key="12">
    <source>
        <dbReference type="Pfam" id="PF01180"/>
    </source>
</evidence>
<feature type="binding site" evidence="11">
    <location>
        <position position="181"/>
    </location>
    <ligand>
        <name>substrate</name>
    </ligand>
</feature>
<dbReference type="Proteomes" id="UP000236654">
    <property type="component" value="Unassembled WGS sequence"/>
</dbReference>
<dbReference type="EMBL" id="PJNI01000008">
    <property type="protein sequence ID" value="PKR80836.1"/>
    <property type="molecule type" value="Genomic_DNA"/>
</dbReference>
<dbReference type="GO" id="GO:0005737">
    <property type="term" value="C:cytoplasm"/>
    <property type="evidence" value="ECO:0007669"/>
    <property type="project" value="InterPro"/>
</dbReference>
<evidence type="ECO:0000256" key="11">
    <source>
        <dbReference type="HAMAP-Rule" id="MF_00225"/>
    </source>
</evidence>
<feature type="binding site" evidence="11">
    <location>
        <begin position="66"/>
        <end position="70"/>
    </location>
    <ligand>
        <name>FMN</name>
        <dbReference type="ChEBI" id="CHEBI:58210"/>
    </ligand>
</feature>
<evidence type="ECO:0000256" key="1">
    <source>
        <dbReference type="ARBA" id="ARBA00003125"/>
    </source>
</evidence>
<comment type="subunit">
    <text evidence="11">Monomer.</text>
</comment>
<dbReference type="AlphaFoldDB" id="A0A2I0R2P6"/>
<feature type="binding site" evidence="11">
    <location>
        <position position="269"/>
    </location>
    <ligand>
        <name>FMN</name>
        <dbReference type="ChEBI" id="CHEBI:58210"/>
    </ligand>
</feature>
<dbReference type="GO" id="GO:0005886">
    <property type="term" value="C:plasma membrane"/>
    <property type="evidence" value="ECO:0007669"/>
    <property type="project" value="UniProtKB-SubCell"/>
</dbReference>
<evidence type="ECO:0000256" key="5">
    <source>
        <dbReference type="ARBA" id="ARBA00022630"/>
    </source>
</evidence>
<keyword evidence="11" id="KW-1003">Cell membrane</keyword>
<feature type="binding site" evidence="11">
    <location>
        <position position="298"/>
    </location>
    <ligand>
        <name>FMN</name>
        <dbReference type="ChEBI" id="CHEBI:58210"/>
    </ligand>
</feature>
<feature type="active site" description="Nucleophile" evidence="11">
    <location>
        <position position="179"/>
    </location>
</feature>
<dbReference type="NCBIfam" id="TIGR01036">
    <property type="entry name" value="pyrD_sub2"/>
    <property type="match status" value="1"/>
</dbReference>
<reference evidence="13 14" key="1">
    <citation type="submission" date="2017-12" db="EMBL/GenBank/DDBJ databases">
        <title>The draft genome sequence of Brumimicrobium saltpan LHR20.</title>
        <authorList>
            <person name="Do Z.-J."/>
            <person name="Luo H.-R."/>
        </authorList>
    </citation>
    <scope>NUCLEOTIDE SEQUENCE [LARGE SCALE GENOMIC DNA]</scope>
    <source>
        <strain evidence="13 14">LHR20</strain>
    </source>
</reference>
<dbReference type="PANTHER" id="PTHR48109:SF4">
    <property type="entry name" value="DIHYDROOROTATE DEHYDROGENASE (QUINONE), MITOCHONDRIAL"/>
    <property type="match status" value="1"/>
</dbReference>
<comment type="caution">
    <text evidence="13">The sequence shown here is derived from an EMBL/GenBank/DDBJ whole genome shotgun (WGS) entry which is preliminary data.</text>
</comment>
<dbReference type="InterPro" id="IPR005720">
    <property type="entry name" value="Dihydroorotate_DH_cat"/>
</dbReference>
<evidence type="ECO:0000256" key="2">
    <source>
        <dbReference type="ARBA" id="ARBA00004370"/>
    </source>
</evidence>
<dbReference type="InterPro" id="IPR013785">
    <property type="entry name" value="Aldolase_TIM"/>
</dbReference>
<dbReference type="UniPathway" id="UPA00070">
    <property type="reaction ID" value="UER00946"/>
</dbReference>
<proteinExistence type="inferred from homology"/>
<dbReference type="InterPro" id="IPR005719">
    <property type="entry name" value="Dihydroorotate_DH_2"/>
</dbReference>
<evidence type="ECO:0000256" key="9">
    <source>
        <dbReference type="ARBA" id="ARBA00023136"/>
    </source>
</evidence>